<reference evidence="3" key="1">
    <citation type="submission" date="2023-10" db="EMBL/GenBank/DDBJ databases">
        <title>Genome assembly of Pristionchus species.</title>
        <authorList>
            <person name="Yoshida K."/>
            <person name="Sommer R.J."/>
        </authorList>
    </citation>
    <scope>NUCLEOTIDE SEQUENCE</scope>
    <source>
        <strain evidence="3">RS0144</strain>
    </source>
</reference>
<evidence type="ECO:0000313" key="3">
    <source>
        <dbReference type="EMBL" id="GMS82432.1"/>
    </source>
</evidence>
<keyword evidence="2" id="KW-0472">Membrane</keyword>
<name>A0AAV5SIF4_9BILA</name>
<dbReference type="Proteomes" id="UP001432027">
    <property type="component" value="Unassembled WGS sequence"/>
</dbReference>
<evidence type="ECO:0000256" key="2">
    <source>
        <dbReference type="SAM" id="Phobius"/>
    </source>
</evidence>
<keyword evidence="2" id="KW-1133">Transmembrane helix</keyword>
<sequence>RSEDRNFVDPSRQVRIMRGAGERGQGSISPLASGRSEPMSTMHGKSPTTKQSKTSLRAASETKSLLKIPAEVQMPPAPALPWIELASTVVGLAVCLAITIYWIIVVADPDHFRWLKTY</sequence>
<dbReference type="AlphaFoldDB" id="A0AAV5SIF4"/>
<feature type="transmembrane region" description="Helical" evidence="2">
    <location>
        <begin position="85"/>
        <end position="107"/>
    </location>
</feature>
<feature type="region of interest" description="Disordered" evidence="1">
    <location>
        <begin position="1"/>
        <end position="58"/>
    </location>
</feature>
<keyword evidence="2" id="KW-0812">Transmembrane</keyword>
<keyword evidence="4" id="KW-1185">Reference proteome</keyword>
<feature type="compositionally biased region" description="Polar residues" evidence="1">
    <location>
        <begin position="46"/>
        <end position="58"/>
    </location>
</feature>
<comment type="caution">
    <text evidence="3">The sequence shown here is derived from an EMBL/GenBank/DDBJ whole genome shotgun (WGS) entry which is preliminary data.</text>
</comment>
<gene>
    <name evidence="3" type="ORF">PENTCL1PPCAC_4607</name>
</gene>
<feature type="non-terminal residue" evidence="3">
    <location>
        <position position="1"/>
    </location>
</feature>
<organism evidence="3 4">
    <name type="scientific">Pristionchus entomophagus</name>
    <dbReference type="NCBI Taxonomy" id="358040"/>
    <lineage>
        <taxon>Eukaryota</taxon>
        <taxon>Metazoa</taxon>
        <taxon>Ecdysozoa</taxon>
        <taxon>Nematoda</taxon>
        <taxon>Chromadorea</taxon>
        <taxon>Rhabditida</taxon>
        <taxon>Rhabditina</taxon>
        <taxon>Diplogasteromorpha</taxon>
        <taxon>Diplogasteroidea</taxon>
        <taxon>Neodiplogasteridae</taxon>
        <taxon>Pristionchus</taxon>
    </lineage>
</organism>
<protein>
    <submittedName>
        <fullName evidence="3">Uncharacterized protein</fullName>
    </submittedName>
</protein>
<evidence type="ECO:0000256" key="1">
    <source>
        <dbReference type="SAM" id="MobiDB-lite"/>
    </source>
</evidence>
<accession>A0AAV5SIF4</accession>
<dbReference type="EMBL" id="BTSX01000002">
    <property type="protein sequence ID" value="GMS82432.1"/>
    <property type="molecule type" value="Genomic_DNA"/>
</dbReference>
<proteinExistence type="predicted"/>
<feature type="non-terminal residue" evidence="3">
    <location>
        <position position="118"/>
    </location>
</feature>
<evidence type="ECO:0000313" key="4">
    <source>
        <dbReference type="Proteomes" id="UP001432027"/>
    </source>
</evidence>